<keyword evidence="3 4" id="KW-0326">Glycosidase</keyword>
<dbReference type="Pfam" id="PF00754">
    <property type="entry name" value="F5_F8_type_C"/>
    <property type="match status" value="1"/>
</dbReference>
<dbReference type="GO" id="GO:0016985">
    <property type="term" value="F:mannan endo-1,4-beta-mannosidase activity"/>
    <property type="evidence" value="ECO:0007669"/>
    <property type="project" value="InterPro"/>
</dbReference>
<dbReference type="InterPro" id="IPR008979">
    <property type="entry name" value="Galactose-bd-like_sf"/>
</dbReference>
<evidence type="ECO:0000313" key="9">
    <source>
        <dbReference type="Proteomes" id="UP000292564"/>
    </source>
</evidence>
<dbReference type="PROSITE" id="PS51764">
    <property type="entry name" value="GH26"/>
    <property type="match status" value="1"/>
</dbReference>
<protein>
    <submittedName>
        <fullName evidence="8">Mannan endo-1,4-beta-mannosidase</fullName>
    </submittedName>
</protein>
<dbReference type="Pfam" id="PF02156">
    <property type="entry name" value="Glyco_hydro_26"/>
    <property type="match status" value="1"/>
</dbReference>
<accession>A0A4Q7ZF79</accession>
<keyword evidence="2 4" id="KW-0378">Hydrolase</keyword>
<dbReference type="PRINTS" id="PR00739">
    <property type="entry name" value="GLHYDRLASE26"/>
</dbReference>
<dbReference type="SUPFAM" id="SSF49785">
    <property type="entry name" value="Galactose-binding domain-like"/>
    <property type="match status" value="1"/>
</dbReference>
<dbReference type="PANTHER" id="PTHR40079:SF4">
    <property type="entry name" value="GH26 DOMAIN-CONTAINING PROTEIN-RELATED"/>
    <property type="match status" value="1"/>
</dbReference>
<feature type="domain" description="F5/8 type C" evidence="6">
    <location>
        <begin position="351"/>
        <end position="489"/>
    </location>
</feature>
<evidence type="ECO:0000256" key="2">
    <source>
        <dbReference type="ARBA" id="ARBA00022801"/>
    </source>
</evidence>
<dbReference type="Proteomes" id="UP000292564">
    <property type="component" value="Unassembled WGS sequence"/>
</dbReference>
<evidence type="ECO:0000256" key="3">
    <source>
        <dbReference type="ARBA" id="ARBA00023295"/>
    </source>
</evidence>
<dbReference type="EMBL" id="SHKY01000001">
    <property type="protein sequence ID" value="RZU49358.1"/>
    <property type="molecule type" value="Genomic_DNA"/>
</dbReference>
<evidence type="ECO:0000259" key="6">
    <source>
        <dbReference type="PROSITE" id="PS50022"/>
    </source>
</evidence>
<dbReference type="InterPro" id="IPR017853">
    <property type="entry name" value="GH"/>
</dbReference>
<reference evidence="8 9" key="1">
    <citation type="submission" date="2019-02" db="EMBL/GenBank/DDBJ databases">
        <title>Sequencing the genomes of 1000 actinobacteria strains.</title>
        <authorList>
            <person name="Klenk H.-P."/>
        </authorList>
    </citation>
    <scope>NUCLEOTIDE SEQUENCE [LARGE SCALE GENOMIC DNA]</scope>
    <source>
        <strain evidence="8 9">DSM 45162</strain>
    </source>
</reference>
<comment type="caution">
    <text evidence="8">The sequence shown here is derived from an EMBL/GenBank/DDBJ whole genome shotgun (WGS) entry which is preliminary data.</text>
</comment>
<feature type="active site" description="Proton donor" evidence="4">
    <location>
        <position position="193"/>
    </location>
</feature>
<gene>
    <name evidence="8" type="ORF">EV385_1108</name>
</gene>
<dbReference type="SUPFAM" id="SSF51445">
    <property type="entry name" value="(Trans)glycosidases"/>
    <property type="match status" value="1"/>
</dbReference>
<dbReference type="InterPro" id="IPR022790">
    <property type="entry name" value="GH26_dom"/>
</dbReference>
<name>A0A4Q7ZF79_9ACTN</name>
<feature type="chain" id="PRO_5020517419" evidence="5">
    <location>
        <begin position="27"/>
        <end position="489"/>
    </location>
</feature>
<dbReference type="InterPro" id="IPR000805">
    <property type="entry name" value="Glyco_hydro_26"/>
</dbReference>
<dbReference type="Gene3D" id="2.60.120.260">
    <property type="entry name" value="Galactose-binding domain-like"/>
    <property type="match status" value="1"/>
</dbReference>
<feature type="active site" description="Nucleophile" evidence="4">
    <location>
        <position position="299"/>
    </location>
</feature>
<sequence>MSKYVSAMLGVVLAGVTVAVALPAEAAEAPVPPTPHETVLNYLYGYANGRTIGGQHHKPEVHSVENPADWVTFSSDAVTTVTGHRPGLWGADFLWYDGHQDQLVAEAKKQWQAGSLVTLMWHQCRPKVSPGICTKDPRTGTPGETLTDAEWTELLTDGSTLNRAWRRDLDEVAGYLLQLRDAGVGVLWRPYHEMNDDWIWWAGHGERSRRLYQMMHHYYDSLGLTNLVWVWNVVDKETDAWASYLPSAPYVDVLSLDLWHSCIVGTVDNCQEWDGDEPTTTEYDMLVRLAAGRPVALGETKKVPTEALLTRQPRWSWFMQWPEYDAENPPARLRATYAAKAVLDQADLRRATPAEPGADLARNRPAYAKTSENSWMGARWATDGDSRTRWGSTYLDDQWIYVELAEAAVVRRVRLDWETARAKKYQVQLSADGSTWRTVATLTDTSTSPTLRDIIIDDSTPARYVKIYAWERLDARYGYSLWSISVYGD</sequence>
<evidence type="ECO:0000256" key="4">
    <source>
        <dbReference type="PROSITE-ProRule" id="PRU01100"/>
    </source>
</evidence>
<dbReference type="GO" id="GO:0006080">
    <property type="term" value="P:substituted mannan metabolic process"/>
    <property type="evidence" value="ECO:0007669"/>
    <property type="project" value="InterPro"/>
</dbReference>
<evidence type="ECO:0000256" key="1">
    <source>
        <dbReference type="ARBA" id="ARBA00007754"/>
    </source>
</evidence>
<comment type="similarity">
    <text evidence="1 4">Belongs to the glycosyl hydrolase 26 family.</text>
</comment>
<keyword evidence="9" id="KW-1185">Reference proteome</keyword>
<evidence type="ECO:0000256" key="5">
    <source>
        <dbReference type="SAM" id="SignalP"/>
    </source>
</evidence>
<evidence type="ECO:0000259" key="7">
    <source>
        <dbReference type="PROSITE" id="PS51764"/>
    </source>
</evidence>
<dbReference type="InterPro" id="IPR000421">
    <property type="entry name" value="FA58C"/>
</dbReference>
<proteinExistence type="inferred from homology"/>
<dbReference type="AlphaFoldDB" id="A0A4Q7ZF79"/>
<dbReference type="RefSeq" id="WP_130508451.1">
    <property type="nucleotide sequence ID" value="NZ_SHKY01000001.1"/>
</dbReference>
<evidence type="ECO:0000313" key="8">
    <source>
        <dbReference type="EMBL" id="RZU49358.1"/>
    </source>
</evidence>
<feature type="signal peptide" evidence="5">
    <location>
        <begin position="1"/>
        <end position="26"/>
    </location>
</feature>
<organism evidence="8 9">
    <name type="scientific">Krasilnikovia cinnamomea</name>
    <dbReference type="NCBI Taxonomy" id="349313"/>
    <lineage>
        <taxon>Bacteria</taxon>
        <taxon>Bacillati</taxon>
        <taxon>Actinomycetota</taxon>
        <taxon>Actinomycetes</taxon>
        <taxon>Micromonosporales</taxon>
        <taxon>Micromonosporaceae</taxon>
        <taxon>Krasilnikovia</taxon>
    </lineage>
</organism>
<dbReference type="OrthoDB" id="9816550at2"/>
<dbReference type="PROSITE" id="PS50022">
    <property type="entry name" value="FA58C_3"/>
    <property type="match status" value="1"/>
</dbReference>
<feature type="domain" description="GH26" evidence="7">
    <location>
        <begin position="34"/>
        <end position="346"/>
    </location>
</feature>
<dbReference type="PANTHER" id="PTHR40079">
    <property type="entry name" value="MANNAN ENDO-1,4-BETA-MANNOSIDASE E-RELATED"/>
    <property type="match status" value="1"/>
</dbReference>
<dbReference type="Gene3D" id="3.20.20.80">
    <property type="entry name" value="Glycosidases"/>
    <property type="match status" value="1"/>
</dbReference>
<keyword evidence="5" id="KW-0732">Signal</keyword>